<comment type="caution">
    <text evidence="1">The sequence shown here is derived from an EMBL/GenBank/DDBJ whole genome shotgun (WGS) entry which is preliminary data.</text>
</comment>
<dbReference type="Pfam" id="PF00702">
    <property type="entry name" value="Hydrolase"/>
    <property type="match status" value="1"/>
</dbReference>
<accession>A0ABQ6Z8A8</accession>
<dbReference type="Gene3D" id="1.10.150.240">
    <property type="entry name" value="Putative phosphatase, domain 2"/>
    <property type="match status" value="1"/>
</dbReference>
<keyword evidence="2" id="KW-1185">Reference proteome</keyword>
<proteinExistence type="predicted"/>
<dbReference type="Proteomes" id="UP000788419">
    <property type="component" value="Unassembled WGS sequence"/>
</dbReference>
<dbReference type="SFLD" id="SFLDG01129">
    <property type="entry name" value="C1.5:_HAD__Beta-PGM__Phosphata"/>
    <property type="match status" value="1"/>
</dbReference>
<evidence type="ECO:0000313" key="1">
    <source>
        <dbReference type="EMBL" id="KAF1695433.1"/>
    </source>
</evidence>
<reference evidence="1 2" key="1">
    <citation type="submission" date="2017-10" db="EMBL/GenBank/DDBJ databases">
        <title>Whole genome sequencing of members of genus Pseudoxanthomonas.</title>
        <authorList>
            <person name="Kumar S."/>
            <person name="Bansal K."/>
            <person name="Kaur A."/>
            <person name="Patil P."/>
            <person name="Sharma S."/>
            <person name="Patil P.B."/>
        </authorList>
    </citation>
    <scope>NUCLEOTIDE SEQUENCE [LARGE SCALE GENOMIC DNA]</scope>
    <source>
        <strain evidence="1 2">DSM 17801</strain>
    </source>
</reference>
<dbReference type="PANTHER" id="PTHR43611">
    <property type="entry name" value="ALPHA-D-GLUCOSE 1-PHOSPHATE PHOSPHATASE"/>
    <property type="match status" value="1"/>
</dbReference>
<dbReference type="InterPro" id="IPR023214">
    <property type="entry name" value="HAD_sf"/>
</dbReference>
<sequence>MIAPRLELLLLDFDGVLARYERALRCAHLAQVAGCPATQVMQVLFSSGLELAYDSGALDTATYLRQLGEGVGTRIDETAWIDARVAACAPDPRILAMVAAVARRYPVAILTNNGPLMAQAIPRIVPELFPALDGRVLCSGTLGGRKPQATVYTQALERLGARAASTLFVDDLFVNVQGARRAGLHADTVRDARSMRRVLARFGLPTG</sequence>
<organism evidence="1 2">
    <name type="scientific">Pseudoxanthomonas daejeonensis</name>
    <dbReference type="NCBI Taxonomy" id="266062"/>
    <lineage>
        <taxon>Bacteria</taxon>
        <taxon>Pseudomonadati</taxon>
        <taxon>Pseudomonadota</taxon>
        <taxon>Gammaproteobacteria</taxon>
        <taxon>Lysobacterales</taxon>
        <taxon>Lysobacteraceae</taxon>
        <taxon>Pseudoxanthomonas</taxon>
    </lineage>
</organism>
<dbReference type="PANTHER" id="PTHR43611:SF3">
    <property type="entry name" value="FLAVIN MONONUCLEOTIDE HYDROLASE 1, CHLOROPLATIC"/>
    <property type="match status" value="1"/>
</dbReference>
<dbReference type="PRINTS" id="PR00413">
    <property type="entry name" value="HADHALOGNASE"/>
</dbReference>
<dbReference type="NCBIfam" id="TIGR01509">
    <property type="entry name" value="HAD-SF-IA-v3"/>
    <property type="match status" value="1"/>
</dbReference>
<dbReference type="GO" id="GO:0016787">
    <property type="term" value="F:hydrolase activity"/>
    <property type="evidence" value="ECO:0007669"/>
    <property type="project" value="UniProtKB-KW"/>
</dbReference>
<evidence type="ECO:0000313" key="2">
    <source>
        <dbReference type="Proteomes" id="UP000788419"/>
    </source>
</evidence>
<dbReference type="SFLD" id="SFLDS00003">
    <property type="entry name" value="Haloacid_Dehalogenase"/>
    <property type="match status" value="1"/>
</dbReference>
<dbReference type="InterPro" id="IPR036412">
    <property type="entry name" value="HAD-like_sf"/>
</dbReference>
<protein>
    <submittedName>
        <fullName evidence="1">Hydrolase</fullName>
    </submittedName>
</protein>
<gene>
    <name evidence="1" type="ORF">CSC65_06600</name>
</gene>
<dbReference type="Gene3D" id="3.40.50.1000">
    <property type="entry name" value="HAD superfamily/HAD-like"/>
    <property type="match status" value="1"/>
</dbReference>
<dbReference type="InterPro" id="IPR006439">
    <property type="entry name" value="HAD-SF_hydro_IA"/>
</dbReference>
<dbReference type="InterPro" id="IPR023198">
    <property type="entry name" value="PGP-like_dom2"/>
</dbReference>
<dbReference type="SUPFAM" id="SSF56784">
    <property type="entry name" value="HAD-like"/>
    <property type="match status" value="1"/>
</dbReference>
<name>A0ABQ6Z8A8_9GAMM</name>
<dbReference type="EMBL" id="PDWN01000005">
    <property type="protein sequence ID" value="KAF1695433.1"/>
    <property type="molecule type" value="Genomic_DNA"/>
</dbReference>
<dbReference type="RefSeq" id="WP_162409717.1">
    <property type="nucleotide sequence ID" value="NZ_PDWN01000005.1"/>
</dbReference>
<keyword evidence="1" id="KW-0378">Hydrolase</keyword>